<dbReference type="InParanoid" id="Q22LW0"/>
<keyword evidence="1" id="KW-0732">Signal</keyword>
<dbReference type="EMBL" id="GG662720">
    <property type="protein sequence ID" value="EAR86646.2"/>
    <property type="molecule type" value="Genomic_DNA"/>
</dbReference>
<protein>
    <submittedName>
        <fullName evidence="2">Transmembrane protein, putative</fullName>
    </submittedName>
</protein>
<sequence length="82" mass="9277">MIAIKFFILTIILFLSVALANNLQEQTIQTTQNNNQGDTKYQCQKTRQMCAANDPKNVFLQCCEPYKCVAKQGQVFGICQVI</sequence>
<organism evidence="2 3">
    <name type="scientific">Tetrahymena thermophila (strain SB210)</name>
    <dbReference type="NCBI Taxonomy" id="312017"/>
    <lineage>
        <taxon>Eukaryota</taxon>
        <taxon>Sar</taxon>
        <taxon>Alveolata</taxon>
        <taxon>Ciliophora</taxon>
        <taxon>Intramacronucleata</taxon>
        <taxon>Oligohymenophorea</taxon>
        <taxon>Hymenostomatida</taxon>
        <taxon>Tetrahymenina</taxon>
        <taxon>Tetrahymenidae</taxon>
        <taxon>Tetrahymena</taxon>
    </lineage>
</organism>
<feature type="chain" id="PRO_5004201033" evidence="1">
    <location>
        <begin position="21"/>
        <end position="82"/>
    </location>
</feature>
<keyword evidence="3" id="KW-1185">Reference proteome</keyword>
<dbReference type="Proteomes" id="UP000009168">
    <property type="component" value="Unassembled WGS sequence"/>
</dbReference>
<dbReference type="GeneID" id="7841466"/>
<accession>Q22LW0</accession>
<dbReference type="RefSeq" id="XP_977260.2">
    <property type="nucleotide sequence ID" value="XM_972167.2"/>
</dbReference>
<reference evidence="3" key="1">
    <citation type="journal article" date="2006" name="PLoS Biol.">
        <title>Macronuclear genome sequence of the ciliate Tetrahymena thermophila, a model eukaryote.</title>
        <authorList>
            <person name="Eisen J.A."/>
            <person name="Coyne R.S."/>
            <person name="Wu M."/>
            <person name="Wu D."/>
            <person name="Thiagarajan M."/>
            <person name="Wortman J.R."/>
            <person name="Badger J.H."/>
            <person name="Ren Q."/>
            <person name="Amedeo P."/>
            <person name="Jones K.M."/>
            <person name="Tallon L.J."/>
            <person name="Delcher A.L."/>
            <person name="Salzberg S.L."/>
            <person name="Silva J.C."/>
            <person name="Haas B.J."/>
            <person name="Majoros W.H."/>
            <person name="Farzad M."/>
            <person name="Carlton J.M."/>
            <person name="Smith R.K. Jr."/>
            <person name="Garg J."/>
            <person name="Pearlman R.E."/>
            <person name="Karrer K.M."/>
            <person name="Sun L."/>
            <person name="Manning G."/>
            <person name="Elde N.C."/>
            <person name="Turkewitz A.P."/>
            <person name="Asai D.J."/>
            <person name="Wilkes D.E."/>
            <person name="Wang Y."/>
            <person name="Cai H."/>
            <person name="Collins K."/>
            <person name="Stewart B.A."/>
            <person name="Lee S.R."/>
            <person name="Wilamowska K."/>
            <person name="Weinberg Z."/>
            <person name="Ruzzo W.L."/>
            <person name="Wloga D."/>
            <person name="Gaertig J."/>
            <person name="Frankel J."/>
            <person name="Tsao C.-C."/>
            <person name="Gorovsky M.A."/>
            <person name="Keeling P.J."/>
            <person name="Waller R.F."/>
            <person name="Patron N.J."/>
            <person name="Cherry J.M."/>
            <person name="Stover N.A."/>
            <person name="Krieger C.J."/>
            <person name="del Toro C."/>
            <person name="Ryder H.F."/>
            <person name="Williamson S.C."/>
            <person name="Barbeau R.A."/>
            <person name="Hamilton E.P."/>
            <person name="Orias E."/>
        </authorList>
    </citation>
    <scope>NUCLEOTIDE SEQUENCE [LARGE SCALE GENOMIC DNA]</scope>
    <source>
        <strain evidence="3">SB210</strain>
    </source>
</reference>
<evidence type="ECO:0000256" key="1">
    <source>
        <dbReference type="SAM" id="SignalP"/>
    </source>
</evidence>
<evidence type="ECO:0000313" key="2">
    <source>
        <dbReference type="EMBL" id="EAR86646.2"/>
    </source>
</evidence>
<dbReference type="HOGENOM" id="CLU_2283122_0_0_1"/>
<gene>
    <name evidence="2" type="ORF">TTHERM_00041570</name>
</gene>
<feature type="signal peptide" evidence="1">
    <location>
        <begin position="1"/>
        <end position="20"/>
    </location>
</feature>
<proteinExistence type="predicted"/>
<keyword evidence="2" id="KW-0472">Membrane</keyword>
<dbReference type="KEGG" id="tet:TTHERM_00041570"/>
<name>Q22LW0_TETTS</name>
<evidence type="ECO:0000313" key="3">
    <source>
        <dbReference type="Proteomes" id="UP000009168"/>
    </source>
</evidence>
<dbReference type="AlphaFoldDB" id="Q22LW0"/>
<keyword evidence="2" id="KW-0812">Transmembrane</keyword>